<dbReference type="STRING" id="946483.Cenrod_2140"/>
<feature type="compositionally biased region" description="Polar residues" evidence="1">
    <location>
        <begin position="574"/>
        <end position="591"/>
    </location>
</feature>
<sequence length="591" mass="67904">MTTLPKLPYGLSNFHKLITEGHFYVDRTNYIAQLEAHGSYHVLMRPRRFGKSLFLSMLEHYYDQLRKPEFDALFGKLHIGRHPTPLANAYQVLVLDFSGIETGNGIDTLRRGFTSKVTLPAINFLERYGYPESAQDVLRRLPSPQEQITLLCQYISRSGHKLLLLIDEYDHFANSLLAEDLDAFRSAVGKGGFVRSFYETIKSATQAGTIDRFFITGVTAIMLDSLTSGFNIAENLTFEEDFHDILGFTREETLALIRPLVEGCKLHADAVMEDVTHWYNGYRFHRRCHTIYNSDMVLYFAKKFDRKACAYPDRMLDENIASDYGKLLALFAIGNPEDNYRVLEALVTEGEVIAQQQRRFDLDKAFGRDDFISLLAYVGFASLVSAQSDRMRYAIPNHVIRELYFQYFLVELERRNQLVLPMHELADALYALSGSNNIEPLRAQLERVLRHLSNRDSIRMDEKHLKVILITLLFQTSVWFLQSEPEVNRRYPDVLLRERSPFELAGQHLIELKYAKKQDGEAGWEAKRQEGLEQIATYRALPEIAAMAKLHCWLMLTDGERVEVVEPHAHASLTPANSAPSRSDWTDQNSL</sequence>
<gene>
    <name evidence="3" type="ORF">Cenrod_2140</name>
</gene>
<evidence type="ECO:0000259" key="2">
    <source>
        <dbReference type="Pfam" id="PF09820"/>
    </source>
</evidence>
<dbReference type="Pfam" id="PF08011">
    <property type="entry name" value="PDDEXK_9"/>
    <property type="match status" value="1"/>
</dbReference>
<dbReference type="Proteomes" id="UP000017184">
    <property type="component" value="Chromosome"/>
</dbReference>
<proteinExistence type="predicted"/>
<accession>U5NA63</accession>
<evidence type="ECO:0000313" key="3">
    <source>
        <dbReference type="EMBL" id="AGX88210.1"/>
    </source>
</evidence>
<organism evidence="3 4">
    <name type="scientific">Candidatus Symbiobacter mobilis CR</name>
    <dbReference type="NCBI Taxonomy" id="946483"/>
    <lineage>
        <taxon>Bacteria</taxon>
        <taxon>Pseudomonadati</taxon>
        <taxon>Pseudomonadota</taxon>
        <taxon>Betaproteobacteria</taxon>
        <taxon>Burkholderiales</taxon>
        <taxon>Comamonadaceae</taxon>
    </lineage>
</organism>
<dbReference type="InterPro" id="IPR012547">
    <property type="entry name" value="PDDEXK_9"/>
</dbReference>
<dbReference type="RefSeq" id="WP_022775370.1">
    <property type="nucleotide sequence ID" value="NC_022576.1"/>
</dbReference>
<dbReference type="OrthoDB" id="9146397at2"/>
<evidence type="ECO:0000256" key="1">
    <source>
        <dbReference type="SAM" id="MobiDB-lite"/>
    </source>
</evidence>
<dbReference type="HOGENOM" id="CLU_033403_2_0_4"/>
<dbReference type="eggNOG" id="COG1429">
    <property type="taxonomic scope" value="Bacteria"/>
</dbReference>
<dbReference type="AlphaFoldDB" id="U5NA63"/>
<keyword evidence="4" id="KW-1185">Reference proteome</keyword>
<evidence type="ECO:0000313" key="4">
    <source>
        <dbReference type="Proteomes" id="UP000017184"/>
    </source>
</evidence>
<dbReference type="PANTHER" id="PTHR34825:SF2">
    <property type="entry name" value="AAA-ATPASE-LIKE DOMAIN-CONTAINING PROTEIN"/>
    <property type="match status" value="1"/>
</dbReference>
<feature type="domain" description="AAA-ATPase-like" evidence="2">
    <location>
        <begin position="8"/>
        <end position="227"/>
    </location>
</feature>
<feature type="region of interest" description="Disordered" evidence="1">
    <location>
        <begin position="572"/>
        <end position="591"/>
    </location>
</feature>
<reference evidence="3 4" key="1">
    <citation type="journal article" date="2013" name="Genome Biol.">
        <title>Genomic analysis reveals key aspects of prokaryotic symbiosis in the phototrophic consortium "Chlorochromatium aggregatum".</title>
        <authorList>
            <person name="Liu Z."/>
            <person name="Muller J."/>
            <person name="Li T."/>
            <person name="Alvey R.M."/>
            <person name="Vogl K."/>
            <person name="Frigaard N.U."/>
            <person name="Rockwell N.C."/>
            <person name="Boyd E.S."/>
            <person name="Tomsho L.P."/>
            <person name="Schuster S.C."/>
            <person name="Henke P."/>
            <person name="Rohde M."/>
            <person name="Overmann J."/>
            <person name="Bryant D.A."/>
        </authorList>
    </citation>
    <scope>NUCLEOTIDE SEQUENCE [LARGE SCALE GENOMIC DNA]</scope>
    <source>
        <strain evidence="3">CR</strain>
    </source>
</reference>
<dbReference type="InterPro" id="IPR018631">
    <property type="entry name" value="AAA-ATPase-like_dom"/>
</dbReference>
<dbReference type="Pfam" id="PF09820">
    <property type="entry name" value="AAA-ATPase_like"/>
    <property type="match status" value="1"/>
</dbReference>
<name>U5NA63_9BURK</name>
<dbReference type="EMBL" id="CP004885">
    <property type="protein sequence ID" value="AGX88210.1"/>
    <property type="molecule type" value="Genomic_DNA"/>
</dbReference>
<dbReference type="PATRIC" id="fig|946483.4.peg.2155"/>
<protein>
    <recommendedName>
        <fullName evidence="2">AAA-ATPase-like domain-containing protein</fullName>
    </recommendedName>
</protein>
<dbReference type="PANTHER" id="PTHR34825">
    <property type="entry name" value="CONSERVED PROTEIN, WITH A WEAK D-GALACTARATE DEHYDRATASE/ALTRONATE HYDROLASE DOMAIN"/>
    <property type="match status" value="1"/>
</dbReference>
<dbReference type="KEGG" id="cbx:Cenrod_2140"/>